<evidence type="ECO:0000313" key="2">
    <source>
        <dbReference type="Proteomes" id="UP000606490"/>
    </source>
</evidence>
<reference evidence="1 2" key="1">
    <citation type="submission" date="2021-01" db="EMBL/GenBank/DDBJ databases">
        <title>Belnapia mucosa sp. nov. and Belnapia arida sp. nov., isolated from the Tabernas Desert (Almeria, Spain).</title>
        <authorList>
            <person name="Molina-Menor E."/>
            <person name="Vidal-Verdu A."/>
            <person name="Calonge A."/>
            <person name="Satari L."/>
            <person name="Pereto Magraner J."/>
            <person name="Porcar Miralles M."/>
        </authorList>
    </citation>
    <scope>NUCLEOTIDE SEQUENCE [LARGE SCALE GENOMIC DNA]</scope>
    <source>
        <strain evidence="1 2">T6</strain>
    </source>
</reference>
<keyword evidence="2" id="KW-1185">Reference proteome</keyword>
<evidence type="ECO:0000313" key="1">
    <source>
        <dbReference type="EMBL" id="MBL6458335.1"/>
    </source>
</evidence>
<sequence>MPTRDVVVTYKVDDTPPTVDTVAWLPSQGRIRTEGRSLINRVVHIIDTRSGGVVVLVEADRTYHDLGKVAAVMTQDITLVRPETRMTREGADTVAGQACTVWRIDAQEDSPDETRRACITADGVPLRLVEGSGADASTLYVATRVVYGPQDPARFQRPADYRPLAAVPAAPRR</sequence>
<organism evidence="1 2">
    <name type="scientific">Belnapia mucosa</name>
    <dbReference type="NCBI Taxonomy" id="2804532"/>
    <lineage>
        <taxon>Bacteria</taxon>
        <taxon>Pseudomonadati</taxon>
        <taxon>Pseudomonadota</taxon>
        <taxon>Alphaproteobacteria</taxon>
        <taxon>Acetobacterales</taxon>
        <taxon>Roseomonadaceae</taxon>
        <taxon>Belnapia</taxon>
    </lineage>
</organism>
<protein>
    <submittedName>
        <fullName evidence="1">Uncharacterized protein</fullName>
    </submittedName>
</protein>
<dbReference type="Proteomes" id="UP000606490">
    <property type="component" value="Unassembled WGS sequence"/>
</dbReference>
<dbReference type="EMBL" id="JAEUXJ010000013">
    <property type="protein sequence ID" value="MBL6458335.1"/>
    <property type="molecule type" value="Genomic_DNA"/>
</dbReference>
<gene>
    <name evidence="1" type="ORF">JMJ55_23630</name>
</gene>
<comment type="caution">
    <text evidence="1">The sequence shown here is derived from an EMBL/GenBank/DDBJ whole genome shotgun (WGS) entry which is preliminary data.</text>
</comment>
<proteinExistence type="predicted"/>
<name>A0ABS1V9I0_9PROT</name>
<accession>A0ABS1V9I0</accession>
<dbReference type="RefSeq" id="WP_202828076.1">
    <property type="nucleotide sequence ID" value="NZ_JAEUXJ010000013.1"/>
</dbReference>